<comment type="caution">
    <text evidence="1">The sequence shown here is derived from an EMBL/GenBank/DDBJ whole genome shotgun (WGS) entry which is preliminary data.</text>
</comment>
<gene>
    <name evidence="1" type="ORF">QAD02_004858</name>
</gene>
<proteinExistence type="predicted"/>
<protein>
    <submittedName>
        <fullName evidence="1">Uncharacterized protein</fullName>
    </submittedName>
</protein>
<name>A0ACC2NR44_9HYME</name>
<reference evidence="1" key="1">
    <citation type="submission" date="2023-04" db="EMBL/GenBank/DDBJ databases">
        <title>A chromosome-level genome assembly of the parasitoid wasp Eretmocerus hayati.</title>
        <authorList>
            <person name="Zhong Y."/>
            <person name="Liu S."/>
            <person name="Liu Y."/>
        </authorList>
    </citation>
    <scope>NUCLEOTIDE SEQUENCE</scope>
    <source>
        <strain evidence="1">ZJU_SS_LIU_2023</strain>
    </source>
</reference>
<keyword evidence="2" id="KW-1185">Reference proteome</keyword>
<evidence type="ECO:0000313" key="2">
    <source>
        <dbReference type="Proteomes" id="UP001239111"/>
    </source>
</evidence>
<dbReference type="EMBL" id="CM056743">
    <property type="protein sequence ID" value="KAJ8673596.1"/>
    <property type="molecule type" value="Genomic_DNA"/>
</dbReference>
<dbReference type="Proteomes" id="UP001239111">
    <property type="component" value="Chromosome 3"/>
</dbReference>
<organism evidence="1 2">
    <name type="scientific">Eretmocerus hayati</name>
    <dbReference type="NCBI Taxonomy" id="131215"/>
    <lineage>
        <taxon>Eukaryota</taxon>
        <taxon>Metazoa</taxon>
        <taxon>Ecdysozoa</taxon>
        <taxon>Arthropoda</taxon>
        <taxon>Hexapoda</taxon>
        <taxon>Insecta</taxon>
        <taxon>Pterygota</taxon>
        <taxon>Neoptera</taxon>
        <taxon>Endopterygota</taxon>
        <taxon>Hymenoptera</taxon>
        <taxon>Apocrita</taxon>
        <taxon>Proctotrupomorpha</taxon>
        <taxon>Chalcidoidea</taxon>
        <taxon>Aphelinidae</taxon>
        <taxon>Aphelininae</taxon>
        <taxon>Eretmocerus</taxon>
    </lineage>
</organism>
<evidence type="ECO:0000313" key="1">
    <source>
        <dbReference type="EMBL" id="KAJ8673596.1"/>
    </source>
</evidence>
<sequence>MADILTMSNSCGQNLLRLVARGNAIIAELMRLKDYVPPVYRLDSKHMQKYAAVITDFAYFKATNTYEQKIENDPILQELDEELRNNFSEILSRIYLGFESVHKYITDLNTYIDELEDGTYIQQSIESIMLNEEGKQLMCEAIYLYGTMLLVIDCYFDGRVRERLLVSYYRYNAQGASSTRVDDVCLLLRSTGFMRESPKRPPNYPESYFLRIPINESLLDLAIARLRTDEVYNQSSAFPHPDHRSVALANQASMLVMILSFRPSVLSTQSAIMREIVDRFFPDTWIISVYMGLVIDLSDWWNPYKAAKTALNNTLENTNIKGIAQKYGQRMERHIQKTEEAQIALSLDEGAIGSVIKLIRECNVTLHWLLLHTATPTILTEDLKRSKNLKQLVIQESKYTIHDTLNLLLATAQIEHSIKKMYKQLLQDKEGKWTKNKESCIERVNRLSEVFNGNEQLNNVEKNQTLQTWFKEIGRHIESLVEDDGKKIMQLLQALEEVQEFHQLENNLQISQHLKDTRQILHNMLRSSSMNEDTMIALNIVTDCCYAWNIMETFVPIMQSHIKKNPTTVIQLKALFLKMASALEMPLLRINQAKSADLASVSQYYSRELESYARRVLQIIPESVFAILAQIVHLETNIFHEIPTKLSKDKIKDYAQLNERLKMAELTYSVSVFTNGMLALKSVSLGILRVDSHRLLEDGIRQELARKVTLALHNSLVFDVKSKGILMNKLQALSTIMDGYRKSFQYIQDYISINSLKIWHEEITYIINNAVEEECRGSSWNPGKSWMYLTEEKMNLHLAPTDPNSATFMGRLTRELIRMTDPKLTIYVEHALAWFDLKTQVEILSHKVFTMILQAMGTPGLSGLDKMISHFVVVEMQKTCKFIDKGIKNRTWSASLKECETLFDTPDNLRNNRGKFMTAVNNLVNKTWSTLLDLILKIGHLQILRHKIAYELNIACKFEAKHMEAALRTLNEAVLSEIEGKEVDFQKSKFLEELSIRLEWAGITDVNNKIYVQPPDISNISFVMFLLTVPQLQKLYFCKNTASLLSKKPQDPLDAVVFILGVQSVLKQFGVTHLNRYVTHVSEYILSFVISDSTKMVNEFEAESVTGVHFLEVLSKYAGVPKYIITDTIPLLVLDQYQAKVVR</sequence>
<accession>A0ACC2NR44</accession>